<keyword evidence="3 6" id="KW-0812">Transmembrane</keyword>
<dbReference type="AlphaFoldDB" id="A0A7J6PND0"/>
<dbReference type="Pfam" id="PF02487">
    <property type="entry name" value="CLN3"/>
    <property type="match status" value="2"/>
</dbReference>
<dbReference type="Proteomes" id="UP000541610">
    <property type="component" value="Unassembled WGS sequence"/>
</dbReference>
<comment type="similarity">
    <text evidence="2 6">Belongs to the battenin family.</text>
</comment>
<proteinExistence type="inferred from homology"/>
<feature type="transmembrane region" description="Helical" evidence="6">
    <location>
        <begin position="323"/>
        <end position="346"/>
    </location>
</feature>
<accession>A0A7J6PND0</accession>
<dbReference type="PANTHER" id="PTHR10981">
    <property type="entry name" value="BATTENIN"/>
    <property type="match status" value="1"/>
</dbReference>
<evidence type="ECO:0000256" key="4">
    <source>
        <dbReference type="ARBA" id="ARBA00022989"/>
    </source>
</evidence>
<dbReference type="GO" id="GO:0005773">
    <property type="term" value="C:vacuole"/>
    <property type="evidence" value="ECO:0007669"/>
    <property type="project" value="UniProtKB-ARBA"/>
</dbReference>
<sequence length="582" mass="63433">MLSHSHYFRLDALCFVLMGLLNNASFVAVISASKSLAEDYNAMENFGIIGSASVALGVFATPISALVSELSIPYFWRFWVTTIVRIAGLLMIAFAPSFKFCVAGVLVTGLTQILGENFTLCYVRKFDPGFIGDWSCGTGWAGVIGSFAYLTLRAPPIEWSNQTFFLAIAAIQPLFALCYEVLKRDESVSPLKDTYEKTGLISDTLLVKPSLPFSSILRILSRDGLALGLVYWLEYTIQGKFAREASVSAAAPVGWYEELCFIYQIGVLVSRSLTLPAVRWIAKESSVQNVMKLVVTAATILQSALFLLWMFTTGSGHYMPLVLQIASMSLVGLCGGSMYVTVYYLIQCCKRLSSHDKERAVNFVAMLVNLGVVQGAADAHQQQAPLDDVESAAECRQEGRRSVRGPVGADLLTVYVPSSDTVLHLDPATSTIADVVASNGVDSASPSSMIATPLLGMIYLSELDPRAILSDFGFMKGHETVIIGDHLVNDITVHSSDQRAEVARVPLFCLPGANLIWRWCVRHALEEGQQLEGSIAGFIVENRTVLDLLDPEADLLRMWNGDAGPLTVLWGDGSSPYEIPLF</sequence>
<dbReference type="OrthoDB" id="5965864at2759"/>
<dbReference type="EMBL" id="JABANP010000005">
    <property type="protein sequence ID" value="KAF4697110.1"/>
    <property type="molecule type" value="Genomic_DNA"/>
</dbReference>
<keyword evidence="4 6" id="KW-1133">Transmembrane helix</keyword>
<feature type="transmembrane region" description="Helical" evidence="6">
    <location>
        <begin position="12"/>
        <end position="33"/>
    </location>
</feature>
<comment type="subcellular location">
    <subcellularLocation>
        <location evidence="1">Endomembrane system</location>
        <topology evidence="1">Multi-pass membrane protein</topology>
    </subcellularLocation>
</comment>
<evidence type="ECO:0000256" key="6">
    <source>
        <dbReference type="RuleBase" id="RU361113"/>
    </source>
</evidence>
<dbReference type="SUPFAM" id="SSF103473">
    <property type="entry name" value="MFS general substrate transporter"/>
    <property type="match status" value="1"/>
</dbReference>
<organism evidence="7 8">
    <name type="scientific">Perkinsus olseni</name>
    <name type="common">Perkinsus atlanticus</name>
    <dbReference type="NCBI Taxonomy" id="32597"/>
    <lineage>
        <taxon>Eukaryota</taxon>
        <taxon>Sar</taxon>
        <taxon>Alveolata</taxon>
        <taxon>Perkinsozoa</taxon>
        <taxon>Perkinsea</taxon>
        <taxon>Perkinsida</taxon>
        <taxon>Perkinsidae</taxon>
        <taxon>Perkinsus</taxon>
    </lineage>
</organism>
<keyword evidence="5 6" id="KW-0472">Membrane</keyword>
<dbReference type="GO" id="GO:0016020">
    <property type="term" value="C:membrane"/>
    <property type="evidence" value="ECO:0007669"/>
    <property type="project" value="InterPro"/>
</dbReference>
<evidence type="ECO:0000256" key="2">
    <source>
        <dbReference type="ARBA" id="ARBA00007467"/>
    </source>
</evidence>
<evidence type="ECO:0000256" key="1">
    <source>
        <dbReference type="ARBA" id="ARBA00004127"/>
    </source>
</evidence>
<dbReference type="GO" id="GO:0012505">
    <property type="term" value="C:endomembrane system"/>
    <property type="evidence" value="ECO:0007669"/>
    <property type="project" value="UniProtKB-SubCell"/>
</dbReference>
<name>A0A7J6PND0_PEROL</name>
<feature type="transmembrane region" description="Helical" evidence="6">
    <location>
        <begin position="45"/>
        <end position="67"/>
    </location>
</feature>
<gene>
    <name evidence="7" type="ORF">FOZ60_011783</name>
</gene>
<feature type="transmembrane region" description="Helical" evidence="6">
    <location>
        <begin position="130"/>
        <end position="152"/>
    </location>
</feature>
<dbReference type="InterPro" id="IPR003492">
    <property type="entry name" value="Battenin_disease_Cln3"/>
</dbReference>
<dbReference type="PRINTS" id="PR01315">
    <property type="entry name" value="BATTENIN"/>
</dbReference>
<dbReference type="PANTHER" id="PTHR10981:SF7">
    <property type="entry name" value="BATTENIN"/>
    <property type="match status" value="1"/>
</dbReference>
<comment type="caution">
    <text evidence="7">The sequence shown here is derived from an EMBL/GenBank/DDBJ whole genome shotgun (WGS) entry which is preliminary data.</text>
</comment>
<evidence type="ECO:0000256" key="3">
    <source>
        <dbReference type="ARBA" id="ARBA00022692"/>
    </source>
</evidence>
<feature type="transmembrane region" description="Helical" evidence="6">
    <location>
        <begin position="293"/>
        <end position="311"/>
    </location>
</feature>
<comment type="caution">
    <text evidence="6">Lacks conserved residue(s) required for the propagation of feature annotation.</text>
</comment>
<protein>
    <submittedName>
        <fullName evidence="7">Uncharacterized protein</fullName>
    </submittedName>
</protein>
<evidence type="ECO:0000256" key="5">
    <source>
        <dbReference type="ARBA" id="ARBA00023136"/>
    </source>
</evidence>
<dbReference type="InterPro" id="IPR036259">
    <property type="entry name" value="MFS_trans_sf"/>
</dbReference>
<evidence type="ECO:0000313" key="7">
    <source>
        <dbReference type="EMBL" id="KAF4697110.1"/>
    </source>
</evidence>
<evidence type="ECO:0000313" key="8">
    <source>
        <dbReference type="Proteomes" id="UP000541610"/>
    </source>
</evidence>
<reference evidence="7 8" key="1">
    <citation type="submission" date="2020-04" db="EMBL/GenBank/DDBJ databases">
        <title>Perkinsus olseni comparative genomics.</title>
        <authorList>
            <person name="Bogema D.R."/>
        </authorList>
    </citation>
    <scope>NUCLEOTIDE SEQUENCE [LARGE SCALE GENOMIC DNA]</scope>
    <source>
        <strain evidence="7">00978-12</strain>
    </source>
</reference>